<comment type="caution">
    <text evidence="1">The sequence shown here is derived from an EMBL/GenBank/DDBJ whole genome shotgun (WGS) entry which is preliminary data.</text>
</comment>
<protein>
    <submittedName>
        <fullName evidence="1">Uncharacterized protein</fullName>
    </submittedName>
</protein>
<evidence type="ECO:0000313" key="1">
    <source>
        <dbReference type="EMBL" id="MTK22152.1"/>
    </source>
</evidence>
<organism evidence="1 2">
    <name type="scientific">Turicibacter sanguinis</name>
    <dbReference type="NCBI Taxonomy" id="154288"/>
    <lineage>
        <taxon>Bacteria</taxon>
        <taxon>Bacillati</taxon>
        <taxon>Bacillota</taxon>
        <taxon>Erysipelotrichia</taxon>
        <taxon>Erysipelotrichales</taxon>
        <taxon>Turicibacteraceae</taxon>
        <taxon>Turicibacter</taxon>
    </lineage>
</organism>
<evidence type="ECO:0000313" key="2">
    <source>
        <dbReference type="Proteomes" id="UP000487649"/>
    </source>
</evidence>
<dbReference type="Proteomes" id="UP000487649">
    <property type="component" value="Unassembled WGS sequence"/>
</dbReference>
<dbReference type="GeneID" id="60059490"/>
<sequence>MLEKRTELYYQLNLVGQASIPTENEDEDEIEKVRHQEKIEIARNLLDLLDDEVIATKTGLLIDEVYALRNK</sequence>
<dbReference type="RefSeq" id="WP_006785758.1">
    <property type="nucleotide sequence ID" value="NZ_CAUWFM010000013.1"/>
</dbReference>
<name>A0A9X5APD3_9FIRM</name>
<dbReference type="EMBL" id="WMQE01000031">
    <property type="protein sequence ID" value="MTK22152.1"/>
    <property type="molecule type" value="Genomic_DNA"/>
</dbReference>
<gene>
    <name evidence="1" type="ORF">GMA92_12100</name>
</gene>
<accession>A0A9X5APD3</accession>
<proteinExistence type="predicted"/>
<dbReference type="AlphaFoldDB" id="A0A9X5APD3"/>
<reference evidence="1 2" key="1">
    <citation type="journal article" date="2019" name="Nat. Med.">
        <title>A library of human gut bacterial isolates paired with longitudinal multiomics data enables mechanistic microbiome research.</title>
        <authorList>
            <person name="Poyet M."/>
            <person name="Groussin M."/>
            <person name="Gibbons S.M."/>
            <person name="Avila-Pacheco J."/>
            <person name="Jiang X."/>
            <person name="Kearney S.M."/>
            <person name="Perrotta A.R."/>
            <person name="Berdy B."/>
            <person name="Zhao S."/>
            <person name="Lieberman T.D."/>
            <person name="Swanson P.K."/>
            <person name="Smith M."/>
            <person name="Roesemann S."/>
            <person name="Alexander J.E."/>
            <person name="Rich S.A."/>
            <person name="Livny J."/>
            <person name="Vlamakis H."/>
            <person name="Clish C."/>
            <person name="Bullock K."/>
            <person name="Deik A."/>
            <person name="Scott J."/>
            <person name="Pierce K.A."/>
            <person name="Xavier R.J."/>
            <person name="Alm E.J."/>
        </authorList>
    </citation>
    <scope>NUCLEOTIDE SEQUENCE [LARGE SCALE GENOMIC DNA]</scope>
    <source>
        <strain evidence="1 2">BIOML-A198</strain>
    </source>
</reference>